<evidence type="ECO:0000256" key="3">
    <source>
        <dbReference type="ARBA" id="ARBA00048462"/>
    </source>
</evidence>
<dbReference type="SUPFAM" id="SSF52151">
    <property type="entry name" value="FabD/lysophospholipase-like"/>
    <property type="match status" value="1"/>
</dbReference>
<dbReference type="InterPro" id="IPR024925">
    <property type="entry name" value="Malonyl_CoA-ACP_transAc"/>
</dbReference>
<dbReference type="GO" id="GO:0004314">
    <property type="term" value="F:[acyl-carrier-protein] S-malonyltransferase activity"/>
    <property type="evidence" value="ECO:0007669"/>
    <property type="project" value="UniProtKB-EC"/>
</dbReference>
<dbReference type="SUPFAM" id="SSF55048">
    <property type="entry name" value="Probable ACP-binding domain of malonyl-CoA ACP transacylase"/>
    <property type="match status" value="1"/>
</dbReference>
<sequence>MSQKIAFIFPGQGSQKVGMGKDFYDRFIEARKVFQAADEALGFKISEICFNGPEDELKKTENTQPAILTTSIAILRVLEQFGIKPDMVAGHSLGEYSALVAAGSLSFEDAVKTVRERGRLMVEAVPYGKGTMAAIIKLDRKTIEKICAETEGIVEPANYNNPAEVVISGEVEAVRAASEKMKEAGALKVVELKVSGPFHSSLLQPASDGLAEVLADVEVKDPKVPVIANYTAEPSKTAAEVKENLIKQVSGAVKWQDSVEKMINEGIDTFIEIGPGNVLTKMMKRINRKVKALSINSIESLESVLKELGIDVSELEQTK</sequence>
<gene>
    <name evidence="7" type="ORF">BBF96_04675</name>
</gene>
<evidence type="ECO:0000256" key="1">
    <source>
        <dbReference type="ARBA" id="ARBA00022679"/>
    </source>
</evidence>
<dbReference type="NCBIfam" id="TIGR00128">
    <property type="entry name" value="fabD"/>
    <property type="match status" value="1"/>
</dbReference>
<dbReference type="SMART" id="SM00827">
    <property type="entry name" value="PKS_AT"/>
    <property type="match status" value="1"/>
</dbReference>
<protein>
    <recommendedName>
        <fullName evidence="4">Malonyl CoA-acyl carrier protein transacylase</fullName>
        <ecNumber evidence="4">2.3.1.39</ecNumber>
    </recommendedName>
</protein>
<comment type="similarity">
    <text evidence="4">Belongs to the fabD family.</text>
</comment>
<dbReference type="InterPro" id="IPR001227">
    <property type="entry name" value="Ac_transferase_dom_sf"/>
</dbReference>
<dbReference type="Pfam" id="PF00698">
    <property type="entry name" value="Acyl_transf_1"/>
    <property type="match status" value="1"/>
</dbReference>
<evidence type="ECO:0000313" key="7">
    <source>
        <dbReference type="EMBL" id="AZR72747.1"/>
    </source>
</evidence>
<feature type="active site" evidence="5">
    <location>
        <position position="92"/>
    </location>
</feature>
<reference evidence="7 8" key="1">
    <citation type="submission" date="2016-07" db="EMBL/GenBank/DDBJ databases">
        <title>Genome and transcriptome analysis of iron-reducing fermentative bacteria Anoxybacter fermentans.</title>
        <authorList>
            <person name="Zeng X."/>
            <person name="Shao Z."/>
        </authorList>
    </citation>
    <scope>NUCLEOTIDE SEQUENCE [LARGE SCALE GENOMIC DNA]</scope>
    <source>
        <strain evidence="7 8">DY22613</strain>
    </source>
</reference>
<dbReference type="AlphaFoldDB" id="A0A3Q9HPT5"/>
<proteinExistence type="inferred from homology"/>
<dbReference type="PANTHER" id="PTHR42681:SF1">
    <property type="entry name" value="MALONYL-COA-ACYL CARRIER PROTEIN TRANSACYLASE, MITOCHONDRIAL"/>
    <property type="match status" value="1"/>
</dbReference>
<keyword evidence="2 4" id="KW-0012">Acyltransferase</keyword>
<dbReference type="GO" id="GO:0005829">
    <property type="term" value="C:cytosol"/>
    <property type="evidence" value="ECO:0007669"/>
    <property type="project" value="TreeGrafter"/>
</dbReference>
<dbReference type="InterPro" id="IPR016035">
    <property type="entry name" value="Acyl_Trfase/lysoPLipase"/>
</dbReference>
<accession>A0A3Q9HPT5</accession>
<dbReference type="Gene3D" id="3.40.366.10">
    <property type="entry name" value="Malonyl-Coenzyme A Acyl Carrier Protein, domain 2"/>
    <property type="match status" value="1"/>
</dbReference>
<evidence type="ECO:0000256" key="2">
    <source>
        <dbReference type="ARBA" id="ARBA00023315"/>
    </source>
</evidence>
<evidence type="ECO:0000313" key="8">
    <source>
        <dbReference type="Proteomes" id="UP000267250"/>
    </source>
</evidence>
<feature type="domain" description="Malonyl-CoA:ACP transacylase (MAT)" evidence="6">
    <location>
        <begin position="8"/>
        <end position="308"/>
    </location>
</feature>
<dbReference type="KEGG" id="aft:BBF96_04675"/>
<dbReference type="GO" id="GO:0006633">
    <property type="term" value="P:fatty acid biosynthetic process"/>
    <property type="evidence" value="ECO:0007669"/>
    <property type="project" value="TreeGrafter"/>
</dbReference>
<dbReference type="OrthoDB" id="9805460at2"/>
<dbReference type="Gene3D" id="3.30.70.250">
    <property type="entry name" value="Malonyl-CoA ACP transacylase, ACP-binding"/>
    <property type="match status" value="1"/>
</dbReference>
<dbReference type="Proteomes" id="UP000267250">
    <property type="component" value="Chromosome"/>
</dbReference>
<evidence type="ECO:0000259" key="6">
    <source>
        <dbReference type="SMART" id="SM00827"/>
    </source>
</evidence>
<keyword evidence="1 4" id="KW-0808">Transferase</keyword>
<dbReference type="EMBL" id="CP016379">
    <property type="protein sequence ID" value="AZR72747.1"/>
    <property type="molecule type" value="Genomic_DNA"/>
</dbReference>
<dbReference type="InterPro" id="IPR016036">
    <property type="entry name" value="Malonyl_transacylase_ACP-bd"/>
</dbReference>
<dbReference type="FunFam" id="3.30.70.250:FF:000001">
    <property type="entry name" value="Malonyl CoA-acyl carrier protein transacylase"/>
    <property type="match status" value="1"/>
</dbReference>
<dbReference type="InterPro" id="IPR004410">
    <property type="entry name" value="Malonyl_CoA-ACP_transAc_FabD"/>
</dbReference>
<dbReference type="PIRSF" id="PIRSF000446">
    <property type="entry name" value="Mct"/>
    <property type="match status" value="1"/>
</dbReference>
<keyword evidence="8" id="KW-1185">Reference proteome</keyword>
<name>A0A3Q9HPT5_9FIRM</name>
<dbReference type="InterPro" id="IPR014043">
    <property type="entry name" value="Acyl_transferase_dom"/>
</dbReference>
<dbReference type="EC" id="2.3.1.39" evidence="4"/>
<dbReference type="PANTHER" id="PTHR42681">
    <property type="entry name" value="MALONYL-COA-ACYL CARRIER PROTEIN TRANSACYLASE, MITOCHONDRIAL"/>
    <property type="match status" value="1"/>
</dbReference>
<dbReference type="InterPro" id="IPR050858">
    <property type="entry name" value="Mal-CoA-ACP_Trans/PKS_FabD"/>
</dbReference>
<dbReference type="RefSeq" id="WP_127016078.1">
    <property type="nucleotide sequence ID" value="NZ_CP016379.1"/>
</dbReference>
<comment type="catalytic activity">
    <reaction evidence="3 4">
        <text>holo-[ACP] + malonyl-CoA = malonyl-[ACP] + CoA</text>
        <dbReference type="Rhea" id="RHEA:41792"/>
        <dbReference type="Rhea" id="RHEA-COMP:9623"/>
        <dbReference type="Rhea" id="RHEA-COMP:9685"/>
        <dbReference type="ChEBI" id="CHEBI:57287"/>
        <dbReference type="ChEBI" id="CHEBI:57384"/>
        <dbReference type="ChEBI" id="CHEBI:64479"/>
        <dbReference type="ChEBI" id="CHEBI:78449"/>
        <dbReference type="EC" id="2.3.1.39"/>
    </reaction>
</comment>
<evidence type="ECO:0000256" key="5">
    <source>
        <dbReference type="PIRSR" id="PIRSR000446-1"/>
    </source>
</evidence>
<organism evidence="7 8">
    <name type="scientific">Anoxybacter fermentans</name>
    <dbReference type="NCBI Taxonomy" id="1323375"/>
    <lineage>
        <taxon>Bacteria</taxon>
        <taxon>Bacillati</taxon>
        <taxon>Bacillota</taxon>
        <taxon>Clostridia</taxon>
        <taxon>Halanaerobiales</taxon>
        <taxon>Anoxybacter</taxon>
    </lineage>
</organism>
<feature type="active site" evidence="5">
    <location>
        <position position="199"/>
    </location>
</feature>
<evidence type="ECO:0000256" key="4">
    <source>
        <dbReference type="PIRNR" id="PIRNR000446"/>
    </source>
</evidence>